<organism evidence="1 2">
    <name type="scientific">Acinetobacter tianfuensis</name>
    <dbReference type="NCBI Taxonomy" id="2419603"/>
    <lineage>
        <taxon>Bacteria</taxon>
        <taxon>Pseudomonadati</taxon>
        <taxon>Pseudomonadota</taxon>
        <taxon>Gammaproteobacteria</taxon>
        <taxon>Moraxellales</taxon>
        <taxon>Moraxellaceae</taxon>
        <taxon>Acinetobacter</taxon>
    </lineage>
</organism>
<comment type="caution">
    <text evidence="1">The sequence shown here is derived from an EMBL/GenBank/DDBJ whole genome shotgun (WGS) entry which is preliminary data.</text>
</comment>
<accession>A0A3A8EDK7</accession>
<dbReference type="AlphaFoldDB" id="A0A3A8EDK7"/>
<dbReference type="Proteomes" id="UP000282388">
    <property type="component" value="Unassembled WGS sequence"/>
</dbReference>
<gene>
    <name evidence="1" type="ORF">D7V32_04350</name>
</gene>
<dbReference type="RefSeq" id="WP_120401692.1">
    <property type="nucleotide sequence ID" value="NZ_RAXV01000006.1"/>
</dbReference>
<proteinExistence type="predicted"/>
<evidence type="ECO:0000313" key="2">
    <source>
        <dbReference type="Proteomes" id="UP000282388"/>
    </source>
</evidence>
<name>A0A3A8EDK7_9GAMM</name>
<sequence>MDSEKTEAAVELQNVDIAEIQKDKEQEQQKQLNHSDWIPDFDVIEIASDAIDAVGDFIGDIDLSF</sequence>
<reference evidence="1 2" key="1">
    <citation type="submission" date="2018-09" db="EMBL/GenBank/DDBJ databases">
        <title>The draft genome of Acinetobacter spp. strains.</title>
        <authorList>
            <person name="Qin J."/>
            <person name="Feng Y."/>
            <person name="Zong Z."/>
        </authorList>
    </citation>
    <scope>NUCLEOTIDE SEQUENCE [LARGE SCALE GENOMIC DNA]</scope>
    <source>
        <strain evidence="1 2">WCHAc060012</strain>
    </source>
</reference>
<evidence type="ECO:0000313" key="1">
    <source>
        <dbReference type="EMBL" id="RKG33032.1"/>
    </source>
</evidence>
<protein>
    <submittedName>
        <fullName evidence="1">Uncharacterized protein</fullName>
    </submittedName>
</protein>
<dbReference type="EMBL" id="RAXV01000006">
    <property type="protein sequence ID" value="RKG33032.1"/>
    <property type="molecule type" value="Genomic_DNA"/>
</dbReference>
<keyword evidence="2" id="KW-1185">Reference proteome</keyword>